<sequence>MTKNRALQNIIRYESETYGDIVQESFLDSYRNLTYKAIEGAKWTSTYCKSAKLILKTDDDIVVDVHLLFHHIERLRAANRAINNTIICKVVSNVLVNHNSSKWKVTVNEYNKTIYPPFCPGYAFVMTADIVPKLYQASFYEKFFWIDDIYLTGLLAQTIKVKHETLKSTVFIKSEKKVKKKKIWQNNCRWIFYRFGYRHTSVDIWYMIKLQKAKLFRKKEPFSVCFNK</sequence>
<accession>A0A7J7KH66</accession>
<dbReference type="PANTHER" id="PTHR11214:SF364">
    <property type="entry name" value="HEXOSYLTRANSFERASE"/>
    <property type="match status" value="1"/>
</dbReference>
<keyword evidence="5" id="KW-0812">Transmembrane</keyword>
<dbReference type="PANTHER" id="PTHR11214">
    <property type="entry name" value="BETA-1,3-N-ACETYLGLUCOSAMINYLTRANSFERASE"/>
    <property type="match status" value="1"/>
</dbReference>
<evidence type="ECO:0000313" key="11">
    <source>
        <dbReference type="EMBL" id="KAF6036998.1"/>
    </source>
</evidence>
<comment type="similarity">
    <text evidence="2 10">Belongs to the glycosyltransferase 31 family.</text>
</comment>
<comment type="subcellular location">
    <subcellularLocation>
        <location evidence="1 10">Golgi apparatus membrane</location>
        <topology evidence="1 10">Single-pass type II membrane protein</topology>
    </subcellularLocation>
</comment>
<dbReference type="GO" id="GO:0006493">
    <property type="term" value="P:protein O-linked glycosylation"/>
    <property type="evidence" value="ECO:0007669"/>
    <property type="project" value="TreeGrafter"/>
</dbReference>
<proteinExistence type="inferred from homology"/>
<keyword evidence="6" id="KW-0735">Signal-anchor</keyword>
<keyword evidence="7" id="KW-1133">Transmembrane helix</keyword>
<evidence type="ECO:0000256" key="1">
    <source>
        <dbReference type="ARBA" id="ARBA00004323"/>
    </source>
</evidence>
<dbReference type="EMBL" id="VXIV02000639">
    <property type="protein sequence ID" value="KAF6036998.1"/>
    <property type="molecule type" value="Genomic_DNA"/>
</dbReference>
<dbReference type="Gene3D" id="3.90.550.50">
    <property type="match status" value="1"/>
</dbReference>
<dbReference type="AlphaFoldDB" id="A0A7J7KH66"/>
<dbReference type="Pfam" id="PF01762">
    <property type="entry name" value="Galactosyl_T"/>
    <property type="match status" value="1"/>
</dbReference>
<evidence type="ECO:0000256" key="4">
    <source>
        <dbReference type="ARBA" id="ARBA00022679"/>
    </source>
</evidence>
<evidence type="ECO:0000256" key="6">
    <source>
        <dbReference type="ARBA" id="ARBA00022968"/>
    </source>
</evidence>
<keyword evidence="8 10" id="KW-0333">Golgi apparatus</keyword>
<dbReference type="EC" id="2.4.1.-" evidence="10"/>
<organism evidence="11 12">
    <name type="scientific">Bugula neritina</name>
    <name type="common">Brown bryozoan</name>
    <name type="synonym">Sertularia neritina</name>
    <dbReference type="NCBI Taxonomy" id="10212"/>
    <lineage>
        <taxon>Eukaryota</taxon>
        <taxon>Metazoa</taxon>
        <taxon>Spiralia</taxon>
        <taxon>Lophotrochozoa</taxon>
        <taxon>Bryozoa</taxon>
        <taxon>Gymnolaemata</taxon>
        <taxon>Cheilostomatida</taxon>
        <taxon>Flustrina</taxon>
        <taxon>Buguloidea</taxon>
        <taxon>Bugulidae</taxon>
        <taxon>Bugula</taxon>
    </lineage>
</organism>
<name>A0A7J7KH66_BUGNE</name>
<reference evidence="11" key="1">
    <citation type="submission" date="2020-06" db="EMBL/GenBank/DDBJ databases">
        <title>Draft genome of Bugula neritina, a colonial animal packing powerful symbionts and potential medicines.</title>
        <authorList>
            <person name="Rayko M."/>
        </authorList>
    </citation>
    <scope>NUCLEOTIDE SEQUENCE [LARGE SCALE GENOMIC DNA]</scope>
    <source>
        <strain evidence="11">Kwan_BN1</strain>
    </source>
</reference>
<dbReference type="InterPro" id="IPR002659">
    <property type="entry name" value="Glyco_trans_31"/>
</dbReference>
<evidence type="ECO:0000256" key="10">
    <source>
        <dbReference type="RuleBase" id="RU363063"/>
    </source>
</evidence>
<evidence type="ECO:0000256" key="2">
    <source>
        <dbReference type="ARBA" id="ARBA00008661"/>
    </source>
</evidence>
<evidence type="ECO:0000256" key="7">
    <source>
        <dbReference type="ARBA" id="ARBA00022989"/>
    </source>
</evidence>
<comment type="caution">
    <text evidence="11">The sequence shown here is derived from an EMBL/GenBank/DDBJ whole genome shotgun (WGS) entry which is preliminary data.</text>
</comment>
<dbReference type="Proteomes" id="UP000593567">
    <property type="component" value="Unassembled WGS sequence"/>
</dbReference>
<keyword evidence="9" id="KW-0472">Membrane</keyword>
<keyword evidence="12" id="KW-1185">Reference proteome</keyword>
<evidence type="ECO:0000256" key="8">
    <source>
        <dbReference type="ARBA" id="ARBA00023034"/>
    </source>
</evidence>
<evidence type="ECO:0000256" key="3">
    <source>
        <dbReference type="ARBA" id="ARBA00022676"/>
    </source>
</evidence>
<dbReference type="GO" id="GO:0016758">
    <property type="term" value="F:hexosyltransferase activity"/>
    <property type="evidence" value="ECO:0007669"/>
    <property type="project" value="InterPro"/>
</dbReference>
<evidence type="ECO:0000256" key="9">
    <source>
        <dbReference type="ARBA" id="ARBA00023136"/>
    </source>
</evidence>
<protein>
    <recommendedName>
        <fullName evidence="10">Hexosyltransferase</fullName>
        <ecNumber evidence="10">2.4.1.-</ecNumber>
    </recommendedName>
</protein>
<gene>
    <name evidence="11" type="ORF">EB796_004697</name>
</gene>
<keyword evidence="4" id="KW-0808">Transferase</keyword>
<dbReference type="GO" id="GO:0000139">
    <property type="term" value="C:Golgi membrane"/>
    <property type="evidence" value="ECO:0007669"/>
    <property type="project" value="UniProtKB-SubCell"/>
</dbReference>
<dbReference type="OrthoDB" id="115198at2759"/>
<evidence type="ECO:0000256" key="5">
    <source>
        <dbReference type="ARBA" id="ARBA00022692"/>
    </source>
</evidence>
<evidence type="ECO:0000313" key="12">
    <source>
        <dbReference type="Proteomes" id="UP000593567"/>
    </source>
</evidence>
<keyword evidence="3 10" id="KW-0328">Glycosyltransferase</keyword>